<dbReference type="EMBL" id="JBEDNQ010000008">
    <property type="protein sequence ID" value="MEQ3552640.1"/>
    <property type="molecule type" value="Genomic_DNA"/>
</dbReference>
<comment type="similarity">
    <text evidence="1">Belongs to the SMP-30/CGR1 family.</text>
</comment>
<sequence length="295" mass="31659">MSNLKPATDQAFRLAEGPVWDAVRNRLLWVDILDGVVMQGVLDADGRIQAGPMWRSRDMIGAVAVADDGRIVVAARETIAVLRPDGSMMDGPRVIPAGARRRLNDGAIDPGGRFVVGTLSLDKPSMGETLVRWEDDGSLTVIDGDLTLSNGVAWSADGRVMYNVDTMRGVVFTREYDPVSGAAGQRHVHLRLDGGHPDGIAVDAEDHLWIAMWGAGEVRRFSPHGSPIGRLRLPAPHSSSVAFAGPDLRTLIVTTARAELTAEQLRAAPDSGRLFSARVDVPGLPVPAWSRPSTL</sequence>
<dbReference type="InterPro" id="IPR011042">
    <property type="entry name" value="6-blade_b-propeller_TolB-like"/>
</dbReference>
<keyword evidence="4" id="KW-1185">Reference proteome</keyword>
<evidence type="ECO:0000256" key="1">
    <source>
        <dbReference type="ARBA" id="ARBA00008853"/>
    </source>
</evidence>
<evidence type="ECO:0000313" key="4">
    <source>
        <dbReference type="Proteomes" id="UP001494902"/>
    </source>
</evidence>
<dbReference type="PANTHER" id="PTHR10907:SF47">
    <property type="entry name" value="REGUCALCIN"/>
    <property type="match status" value="1"/>
</dbReference>
<keyword evidence="3" id="KW-0378">Hydrolase</keyword>
<evidence type="ECO:0000259" key="2">
    <source>
        <dbReference type="Pfam" id="PF08450"/>
    </source>
</evidence>
<dbReference type="Proteomes" id="UP001494902">
    <property type="component" value="Unassembled WGS sequence"/>
</dbReference>
<dbReference type="InterPro" id="IPR005511">
    <property type="entry name" value="SMP-30"/>
</dbReference>
<dbReference type="SUPFAM" id="SSF63829">
    <property type="entry name" value="Calcium-dependent phosphotriesterase"/>
    <property type="match status" value="1"/>
</dbReference>
<gene>
    <name evidence="3" type="ORF">WIS52_19380</name>
</gene>
<dbReference type="EC" id="3.1.1.99" evidence="3"/>
<dbReference type="Gene3D" id="2.120.10.30">
    <property type="entry name" value="TolB, C-terminal domain"/>
    <property type="match status" value="1"/>
</dbReference>
<comment type="caution">
    <text evidence="3">The sequence shown here is derived from an EMBL/GenBank/DDBJ whole genome shotgun (WGS) entry which is preliminary data.</text>
</comment>
<dbReference type="Pfam" id="PF08450">
    <property type="entry name" value="SGL"/>
    <property type="match status" value="1"/>
</dbReference>
<dbReference type="PRINTS" id="PR01790">
    <property type="entry name" value="SMP30FAMILY"/>
</dbReference>
<feature type="domain" description="SMP-30/Gluconolactonase/LRE-like region" evidence="2">
    <location>
        <begin position="14"/>
        <end position="257"/>
    </location>
</feature>
<organism evidence="3 4">
    <name type="scientific">Pseudonocardia nematodicida</name>
    <dbReference type="NCBI Taxonomy" id="1206997"/>
    <lineage>
        <taxon>Bacteria</taxon>
        <taxon>Bacillati</taxon>
        <taxon>Actinomycetota</taxon>
        <taxon>Actinomycetes</taxon>
        <taxon>Pseudonocardiales</taxon>
        <taxon>Pseudonocardiaceae</taxon>
        <taxon>Pseudonocardia</taxon>
    </lineage>
</organism>
<evidence type="ECO:0000313" key="3">
    <source>
        <dbReference type="EMBL" id="MEQ3552640.1"/>
    </source>
</evidence>
<dbReference type="RefSeq" id="WP_349299713.1">
    <property type="nucleotide sequence ID" value="NZ_JBEDNQ010000008.1"/>
</dbReference>
<protein>
    <submittedName>
        <fullName evidence="3">SMP-30/gluconolactonase/LRE family protein</fullName>
        <ecNumber evidence="3">3.1.1.99</ecNumber>
    </submittedName>
</protein>
<name>A0ABV1KDU9_9PSEU</name>
<dbReference type="PANTHER" id="PTHR10907">
    <property type="entry name" value="REGUCALCIN"/>
    <property type="match status" value="1"/>
</dbReference>
<accession>A0ABV1KDU9</accession>
<dbReference type="GO" id="GO:0016787">
    <property type="term" value="F:hydrolase activity"/>
    <property type="evidence" value="ECO:0007669"/>
    <property type="project" value="UniProtKB-KW"/>
</dbReference>
<reference evidence="3 4" key="1">
    <citation type="submission" date="2024-03" db="EMBL/GenBank/DDBJ databases">
        <title>Draft genome sequence of Pseudonocardia nematodicida JCM 31783.</title>
        <authorList>
            <person name="Butdee W."/>
            <person name="Duangmal K."/>
        </authorList>
    </citation>
    <scope>NUCLEOTIDE SEQUENCE [LARGE SCALE GENOMIC DNA]</scope>
    <source>
        <strain evidence="3 4">JCM 31783</strain>
    </source>
</reference>
<proteinExistence type="inferred from homology"/>
<dbReference type="InterPro" id="IPR013658">
    <property type="entry name" value="SGL"/>
</dbReference>